<evidence type="ECO:0000313" key="3">
    <source>
        <dbReference type="Proteomes" id="UP000797356"/>
    </source>
</evidence>
<evidence type="ECO:0000313" key="2">
    <source>
        <dbReference type="EMBL" id="KAG1363681.1"/>
    </source>
</evidence>
<dbReference type="Proteomes" id="UP000797356">
    <property type="component" value="Chromosome 11"/>
</dbReference>
<name>A0A8K0N8R9_COCNU</name>
<dbReference type="EMBL" id="CM017882">
    <property type="protein sequence ID" value="KAG1363681.1"/>
    <property type="molecule type" value="Genomic_DNA"/>
</dbReference>
<feature type="coiled-coil region" evidence="1">
    <location>
        <begin position="58"/>
        <end position="85"/>
    </location>
</feature>
<comment type="caution">
    <text evidence="2">The sequence shown here is derived from an EMBL/GenBank/DDBJ whole genome shotgun (WGS) entry which is preliminary data.</text>
</comment>
<keyword evidence="1" id="KW-0175">Coiled coil</keyword>
<dbReference type="AlphaFoldDB" id="A0A8K0N8R9"/>
<reference evidence="2" key="2">
    <citation type="submission" date="2019-07" db="EMBL/GenBank/DDBJ databases">
        <authorList>
            <person name="Yang Y."/>
            <person name="Bocs S."/>
            <person name="Baudouin L."/>
        </authorList>
    </citation>
    <scope>NUCLEOTIDE SEQUENCE</scope>
    <source>
        <tissue evidence="2">Spear leaf of Hainan Tall coconut</tissue>
    </source>
</reference>
<reference evidence="2" key="1">
    <citation type="journal article" date="2017" name="Gigascience">
        <title>The genome draft of coconut (Cocos nucifera).</title>
        <authorList>
            <person name="Xiao Y."/>
            <person name="Xu P."/>
            <person name="Fan H."/>
            <person name="Baudouin L."/>
            <person name="Xia W."/>
            <person name="Bocs S."/>
            <person name="Xu J."/>
            <person name="Li Q."/>
            <person name="Guo A."/>
            <person name="Zhou L."/>
            <person name="Li J."/>
            <person name="Wu Y."/>
            <person name="Ma Z."/>
            <person name="Armero A."/>
            <person name="Issali A.E."/>
            <person name="Liu N."/>
            <person name="Peng M."/>
            <person name="Yang Y."/>
        </authorList>
    </citation>
    <scope>NUCLEOTIDE SEQUENCE</scope>
    <source>
        <tissue evidence="2">Spear leaf of Hainan Tall coconut</tissue>
    </source>
</reference>
<protein>
    <submittedName>
        <fullName evidence="2">Uncharacterized protein</fullName>
    </submittedName>
</protein>
<organism evidence="2 3">
    <name type="scientific">Cocos nucifera</name>
    <name type="common">Coconut palm</name>
    <dbReference type="NCBI Taxonomy" id="13894"/>
    <lineage>
        <taxon>Eukaryota</taxon>
        <taxon>Viridiplantae</taxon>
        <taxon>Streptophyta</taxon>
        <taxon>Embryophyta</taxon>
        <taxon>Tracheophyta</taxon>
        <taxon>Spermatophyta</taxon>
        <taxon>Magnoliopsida</taxon>
        <taxon>Liliopsida</taxon>
        <taxon>Arecaceae</taxon>
        <taxon>Arecoideae</taxon>
        <taxon>Cocoseae</taxon>
        <taxon>Attaleinae</taxon>
        <taxon>Cocos</taxon>
    </lineage>
</organism>
<sequence length="212" mass="24030">MMLLPADWVETKVRPLRMALLSSFWNLLKLMHDVALLSEVVISFNKLEGFLAIEHGLIKVWQKRITELEANLQLKEAAVRKTKEKLKSVEAWAKADKAKVIAEAKLKAVEEYKVSKEFKAEIIEGSSVAYWLPLLRKELKKSLSDASKRINPKIAFGPIQICHVAGHVLVKKSSFLLFFISHEAFIVGRKAGGDEEDGPFSRRILIQEGEEH</sequence>
<accession>A0A8K0N8R9</accession>
<gene>
    <name evidence="2" type="ORF">COCNU_11G005080</name>
</gene>
<keyword evidence="3" id="KW-1185">Reference proteome</keyword>
<proteinExistence type="predicted"/>
<evidence type="ECO:0000256" key="1">
    <source>
        <dbReference type="SAM" id="Coils"/>
    </source>
</evidence>